<proteinExistence type="predicted"/>
<evidence type="ECO:0000313" key="1">
    <source>
        <dbReference type="EnsemblPlants" id="AET6Gv20813800.8"/>
    </source>
</evidence>
<accession>A0A453PQU8</accession>
<dbReference type="AlphaFoldDB" id="A0A453PQU8"/>
<keyword evidence="2" id="KW-1185">Reference proteome</keyword>
<name>A0A453PQU8_AEGTS</name>
<reference evidence="2" key="2">
    <citation type="journal article" date="2017" name="Nat. Plants">
        <title>The Aegilops tauschii genome reveals multiple impacts of transposons.</title>
        <authorList>
            <person name="Zhao G."/>
            <person name="Zou C."/>
            <person name="Li K."/>
            <person name="Wang K."/>
            <person name="Li T."/>
            <person name="Gao L."/>
            <person name="Zhang X."/>
            <person name="Wang H."/>
            <person name="Yang Z."/>
            <person name="Liu X."/>
            <person name="Jiang W."/>
            <person name="Mao L."/>
            <person name="Kong X."/>
            <person name="Jiao Y."/>
            <person name="Jia J."/>
        </authorList>
    </citation>
    <scope>NUCLEOTIDE SEQUENCE [LARGE SCALE GENOMIC DNA]</scope>
    <source>
        <strain evidence="2">cv. AL8/78</strain>
    </source>
</reference>
<organism evidence="1 2">
    <name type="scientific">Aegilops tauschii subsp. strangulata</name>
    <name type="common">Goatgrass</name>
    <dbReference type="NCBI Taxonomy" id="200361"/>
    <lineage>
        <taxon>Eukaryota</taxon>
        <taxon>Viridiplantae</taxon>
        <taxon>Streptophyta</taxon>
        <taxon>Embryophyta</taxon>
        <taxon>Tracheophyta</taxon>
        <taxon>Spermatophyta</taxon>
        <taxon>Magnoliopsida</taxon>
        <taxon>Liliopsida</taxon>
        <taxon>Poales</taxon>
        <taxon>Poaceae</taxon>
        <taxon>BOP clade</taxon>
        <taxon>Pooideae</taxon>
        <taxon>Triticodae</taxon>
        <taxon>Triticeae</taxon>
        <taxon>Triticinae</taxon>
        <taxon>Aegilops</taxon>
    </lineage>
</organism>
<reference evidence="1" key="3">
    <citation type="journal article" date="2017" name="Nature">
        <title>Genome sequence of the progenitor of the wheat D genome Aegilops tauschii.</title>
        <authorList>
            <person name="Luo M.C."/>
            <person name="Gu Y.Q."/>
            <person name="Puiu D."/>
            <person name="Wang H."/>
            <person name="Twardziok S.O."/>
            <person name="Deal K.R."/>
            <person name="Huo N."/>
            <person name="Zhu T."/>
            <person name="Wang L."/>
            <person name="Wang Y."/>
            <person name="McGuire P.E."/>
            <person name="Liu S."/>
            <person name="Long H."/>
            <person name="Ramasamy R.K."/>
            <person name="Rodriguez J.C."/>
            <person name="Van S.L."/>
            <person name="Yuan L."/>
            <person name="Wang Z."/>
            <person name="Xia Z."/>
            <person name="Xiao L."/>
            <person name="Anderson O.D."/>
            <person name="Ouyang S."/>
            <person name="Liang Y."/>
            <person name="Zimin A.V."/>
            <person name="Pertea G."/>
            <person name="Qi P."/>
            <person name="Bennetzen J.L."/>
            <person name="Dai X."/>
            <person name="Dawson M.W."/>
            <person name="Muller H.G."/>
            <person name="Kugler K."/>
            <person name="Rivarola-Duarte L."/>
            <person name="Spannagl M."/>
            <person name="Mayer K.F.X."/>
            <person name="Lu F.H."/>
            <person name="Bevan M.W."/>
            <person name="Leroy P."/>
            <person name="Li P."/>
            <person name="You F.M."/>
            <person name="Sun Q."/>
            <person name="Liu Z."/>
            <person name="Lyons E."/>
            <person name="Wicker T."/>
            <person name="Salzberg S.L."/>
            <person name="Devos K.M."/>
            <person name="Dvorak J."/>
        </authorList>
    </citation>
    <scope>NUCLEOTIDE SEQUENCE [LARGE SCALE GENOMIC DNA]</scope>
    <source>
        <strain evidence="1">cv. AL8/78</strain>
    </source>
</reference>
<dbReference type="Gramene" id="AET6Gv20813800.8">
    <property type="protein sequence ID" value="AET6Gv20813800.8"/>
    <property type="gene ID" value="AET6Gv20813800"/>
</dbReference>
<reference evidence="1" key="5">
    <citation type="journal article" date="2021" name="G3 (Bethesda)">
        <title>Aegilops tauschii genome assembly Aet v5.0 features greater sequence contiguity and improved annotation.</title>
        <authorList>
            <person name="Wang L."/>
            <person name="Zhu T."/>
            <person name="Rodriguez J.C."/>
            <person name="Deal K.R."/>
            <person name="Dubcovsky J."/>
            <person name="McGuire P.E."/>
            <person name="Lux T."/>
            <person name="Spannagl M."/>
            <person name="Mayer K.F.X."/>
            <person name="Baldrich P."/>
            <person name="Meyers B.C."/>
            <person name="Huo N."/>
            <person name="Gu Y.Q."/>
            <person name="Zhou H."/>
            <person name="Devos K.M."/>
            <person name="Bennetzen J.L."/>
            <person name="Unver T."/>
            <person name="Budak H."/>
            <person name="Gulick P.J."/>
            <person name="Galiba G."/>
            <person name="Kalapos B."/>
            <person name="Nelson D.R."/>
            <person name="Li P."/>
            <person name="You F.M."/>
            <person name="Luo M.C."/>
            <person name="Dvorak J."/>
        </authorList>
    </citation>
    <scope>NUCLEOTIDE SEQUENCE [LARGE SCALE GENOMIC DNA]</scope>
    <source>
        <strain evidence="1">cv. AL8/78</strain>
    </source>
</reference>
<evidence type="ECO:0000313" key="2">
    <source>
        <dbReference type="Proteomes" id="UP000015105"/>
    </source>
</evidence>
<reference evidence="1" key="4">
    <citation type="submission" date="2019-03" db="UniProtKB">
        <authorList>
            <consortium name="EnsemblPlants"/>
        </authorList>
    </citation>
    <scope>IDENTIFICATION</scope>
</reference>
<reference evidence="2" key="1">
    <citation type="journal article" date="2014" name="Science">
        <title>Ancient hybridizations among the ancestral genomes of bread wheat.</title>
        <authorList>
            <consortium name="International Wheat Genome Sequencing Consortium,"/>
            <person name="Marcussen T."/>
            <person name="Sandve S.R."/>
            <person name="Heier L."/>
            <person name="Spannagl M."/>
            <person name="Pfeifer M."/>
            <person name="Jakobsen K.S."/>
            <person name="Wulff B.B."/>
            <person name="Steuernagel B."/>
            <person name="Mayer K.F."/>
            <person name="Olsen O.A."/>
        </authorList>
    </citation>
    <scope>NUCLEOTIDE SEQUENCE [LARGE SCALE GENOMIC DNA]</scope>
    <source>
        <strain evidence="2">cv. AL8/78</strain>
    </source>
</reference>
<dbReference type="Proteomes" id="UP000015105">
    <property type="component" value="Chromosome 6D"/>
</dbReference>
<protein>
    <submittedName>
        <fullName evidence="1">Uncharacterized protein</fullName>
    </submittedName>
</protein>
<dbReference type="EnsemblPlants" id="AET6Gv20813800.8">
    <property type="protein sequence ID" value="AET6Gv20813800.8"/>
    <property type="gene ID" value="AET6Gv20813800"/>
</dbReference>
<sequence length="85" mass="9350">SSSSRPSSCSFNSDHRGTACLMPPAHSSVLVQSSKIQVPIGILQKQASQPQADQNLHVKTILQLILQCNTSITYRELHQGWEFGM</sequence>